<dbReference type="InterPro" id="IPR036188">
    <property type="entry name" value="FAD/NAD-bd_sf"/>
</dbReference>
<evidence type="ECO:0000313" key="2">
    <source>
        <dbReference type="EMBL" id="PIR08188.1"/>
    </source>
</evidence>
<dbReference type="PANTHER" id="PTHR21197">
    <property type="entry name" value="UDP-GALACTOPYRANOSE MUTASE"/>
    <property type="match status" value="1"/>
</dbReference>
<dbReference type="SUPFAM" id="SSF51971">
    <property type="entry name" value="Nucleotide-binding domain"/>
    <property type="match status" value="1"/>
</dbReference>
<dbReference type="AlphaFoldDB" id="A0A2H0NH06"/>
<feature type="domain" description="Amine oxidase" evidence="1">
    <location>
        <begin position="26"/>
        <end position="312"/>
    </location>
</feature>
<dbReference type="GO" id="GO:0016491">
    <property type="term" value="F:oxidoreductase activity"/>
    <property type="evidence" value="ECO:0007669"/>
    <property type="project" value="InterPro"/>
</dbReference>
<dbReference type="Proteomes" id="UP000230707">
    <property type="component" value="Unassembled WGS sequence"/>
</dbReference>
<dbReference type="PRINTS" id="PR00419">
    <property type="entry name" value="ADXRDTASE"/>
</dbReference>
<comment type="caution">
    <text evidence="2">The sequence shown here is derived from an EMBL/GenBank/DDBJ whole genome shotgun (WGS) entry which is preliminary data.</text>
</comment>
<dbReference type="Pfam" id="PF01593">
    <property type="entry name" value="Amino_oxidase"/>
    <property type="match status" value="1"/>
</dbReference>
<dbReference type="GO" id="GO:0005829">
    <property type="term" value="C:cytosol"/>
    <property type="evidence" value="ECO:0007669"/>
    <property type="project" value="TreeGrafter"/>
</dbReference>
<gene>
    <name evidence="2" type="ORF">COV53_04120</name>
</gene>
<accession>A0A2H0NH06</accession>
<dbReference type="GO" id="GO:0008767">
    <property type="term" value="F:UDP-galactopyranose mutase activity"/>
    <property type="evidence" value="ECO:0007669"/>
    <property type="project" value="TreeGrafter"/>
</dbReference>
<organism evidence="2 3">
    <name type="scientific">Candidatus Gottesmanbacteria bacterium CG11_big_fil_rev_8_21_14_0_20_37_11</name>
    <dbReference type="NCBI Taxonomy" id="1974575"/>
    <lineage>
        <taxon>Bacteria</taxon>
        <taxon>Candidatus Gottesmaniibacteriota</taxon>
    </lineage>
</organism>
<sequence>MNILEKMSSYINRNSRKRVIILGGGLAGLSSAYELSKKNYEVIVLEKMDGIGGLARTIKKYGYFFDTGPHRWFTKNDMVNNWMIKLLGDERIQVPRLTRIYFDKKFFYYPIKLLNALKGIGLSKAFMAVTDYFIARIKSRVLMQNLVTMEDGYINQFGKTLYETFFKRYSEKLWGVDCRKISIDWVGQRTRGLNILTIIKETFIKSKNVVSLIDEFSYPKKGVGRIAEKMSEYIKEKGGKIYKDSEVLKLYIKDGNIESVMVKSRKVTKNFKGDYYISSIPISDLINRISPKVDKNIIAYSDNLKYRDELQVVLFINKNHITPDTWIYVHPKEIPFMRFMEMDNWSDNLSPKGTTAIVFEIACNEGDAMWSKKDNEVIDLVAKAFIEEFKLINKKNIIGGYVHRVEKEYPVYHLNYKNDVERIKKYLKKFSKLQIIGRNGTFRYNNMDHSIEMGLYAAWNIIENKQKYDIESVNIEREYLEEKKIENIEDETLENH</sequence>
<dbReference type="Gene3D" id="3.50.50.60">
    <property type="entry name" value="FAD/NAD(P)-binding domain"/>
    <property type="match status" value="1"/>
</dbReference>
<name>A0A2H0NH06_9BACT</name>
<dbReference type="GO" id="GO:0050660">
    <property type="term" value="F:flavin adenine dinucleotide binding"/>
    <property type="evidence" value="ECO:0007669"/>
    <property type="project" value="TreeGrafter"/>
</dbReference>
<dbReference type="NCBIfam" id="NF005548">
    <property type="entry name" value="PRK07208.1-4"/>
    <property type="match status" value="1"/>
</dbReference>
<reference evidence="2 3" key="1">
    <citation type="submission" date="2017-09" db="EMBL/GenBank/DDBJ databases">
        <title>Depth-based differentiation of microbial function through sediment-hosted aquifers and enrichment of novel symbionts in the deep terrestrial subsurface.</title>
        <authorList>
            <person name="Probst A.J."/>
            <person name="Ladd B."/>
            <person name="Jarett J.K."/>
            <person name="Geller-Mcgrath D.E."/>
            <person name="Sieber C.M."/>
            <person name="Emerson J.B."/>
            <person name="Anantharaman K."/>
            <person name="Thomas B.C."/>
            <person name="Malmstrom R."/>
            <person name="Stieglmeier M."/>
            <person name="Klingl A."/>
            <person name="Woyke T."/>
            <person name="Ryan C.M."/>
            <person name="Banfield J.F."/>
        </authorList>
    </citation>
    <scope>NUCLEOTIDE SEQUENCE [LARGE SCALE GENOMIC DNA]</scope>
    <source>
        <strain evidence="2">CG11_big_fil_rev_8_21_14_0_20_37_11</strain>
    </source>
</reference>
<protein>
    <submittedName>
        <fullName evidence="2">FAD-dependent oxidoreductase</fullName>
    </submittedName>
</protein>
<evidence type="ECO:0000313" key="3">
    <source>
        <dbReference type="Proteomes" id="UP000230707"/>
    </source>
</evidence>
<proteinExistence type="predicted"/>
<dbReference type="InterPro" id="IPR002937">
    <property type="entry name" value="Amino_oxidase"/>
</dbReference>
<evidence type="ECO:0000259" key="1">
    <source>
        <dbReference type="Pfam" id="PF01593"/>
    </source>
</evidence>
<dbReference type="PANTHER" id="PTHR21197:SF0">
    <property type="entry name" value="UDP-GALACTOPYRANOSE MUTASE"/>
    <property type="match status" value="1"/>
</dbReference>
<dbReference type="EMBL" id="PCWS01000092">
    <property type="protein sequence ID" value="PIR08188.1"/>
    <property type="molecule type" value="Genomic_DNA"/>
</dbReference>